<keyword evidence="3 4" id="KW-0413">Isomerase</keyword>
<comment type="caution">
    <text evidence="6">The sequence shown here is derived from an EMBL/GenBank/DDBJ whole genome shotgun (WGS) entry which is preliminary data.</text>
</comment>
<evidence type="ECO:0000256" key="4">
    <source>
        <dbReference type="HAMAP-Rule" id="MF_01082"/>
    </source>
</evidence>
<dbReference type="PROSITE" id="PS50984">
    <property type="entry name" value="TRUD"/>
    <property type="match status" value="1"/>
</dbReference>
<dbReference type="AlphaFoldDB" id="A0A944M6N6"/>
<proteinExistence type="inferred from homology"/>
<protein>
    <recommendedName>
        <fullName evidence="4">tRNA pseudouridine synthase D</fullName>
        <ecNumber evidence="4">5.4.99.27</ecNumber>
    </recommendedName>
    <alternativeName>
        <fullName evidence="4">tRNA pseudouridine(13) synthase</fullName>
    </alternativeName>
    <alternativeName>
        <fullName evidence="4">tRNA pseudouridylate synthase D</fullName>
    </alternativeName>
    <alternativeName>
        <fullName evidence="4">tRNA-uridine isomerase D</fullName>
    </alternativeName>
</protein>
<evidence type="ECO:0000256" key="2">
    <source>
        <dbReference type="ARBA" id="ARBA00022694"/>
    </source>
</evidence>
<keyword evidence="2 4" id="KW-0819">tRNA processing</keyword>
<dbReference type="Gene3D" id="3.30.2350.20">
    <property type="entry name" value="TruD, catalytic domain"/>
    <property type="match status" value="1"/>
</dbReference>
<dbReference type="SUPFAM" id="SSF55120">
    <property type="entry name" value="Pseudouridine synthase"/>
    <property type="match status" value="1"/>
</dbReference>
<dbReference type="InterPro" id="IPR050170">
    <property type="entry name" value="TruD_pseudoU_synthase"/>
</dbReference>
<dbReference type="CDD" id="cd02575">
    <property type="entry name" value="PseudoU_synth_EcTruD"/>
    <property type="match status" value="1"/>
</dbReference>
<comment type="similarity">
    <text evidence="1 4">Belongs to the pseudouridine synthase TruD family.</text>
</comment>
<evidence type="ECO:0000313" key="7">
    <source>
        <dbReference type="Proteomes" id="UP000770889"/>
    </source>
</evidence>
<name>A0A944M6N6_9GAMM</name>
<dbReference type="InterPro" id="IPR042214">
    <property type="entry name" value="TruD_catalytic"/>
</dbReference>
<dbReference type="PANTHER" id="PTHR47811:SF1">
    <property type="entry name" value="TRNA PSEUDOURIDINE SYNTHASE D"/>
    <property type="match status" value="1"/>
</dbReference>
<dbReference type="PROSITE" id="PS01268">
    <property type="entry name" value="UPF0024"/>
    <property type="match status" value="1"/>
</dbReference>
<dbReference type="HAMAP" id="MF_01082">
    <property type="entry name" value="TruD"/>
    <property type="match status" value="1"/>
</dbReference>
<dbReference type="GO" id="GO:0160150">
    <property type="term" value="F:tRNA pseudouridine(13) synthase activity"/>
    <property type="evidence" value="ECO:0007669"/>
    <property type="project" value="UniProtKB-EC"/>
</dbReference>
<dbReference type="GO" id="GO:0005829">
    <property type="term" value="C:cytosol"/>
    <property type="evidence" value="ECO:0007669"/>
    <property type="project" value="TreeGrafter"/>
</dbReference>
<dbReference type="Proteomes" id="UP000770889">
    <property type="component" value="Unassembled WGS sequence"/>
</dbReference>
<dbReference type="PANTHER" id="PTHR47811">
    <property type="entry name" value="TRNA PSEUDOURIDINE SYNTHASE D"/>
    <property type="match status" value="1"/>
</dbReference>
<feature type="domain" description="TRUD" evidence="5">
    <location>
        <begin position="150"/>
        <end position="298"/>
    </location>
</feature>
<organism evidence="6 7">
    <name type="scientific">Candidatus Thiodiazotropha taylori</name>
    <dbReference type="NCBI Taxonomy" id="2792791"/>
    <lineage>
        <taxon>Bacteria</taxon>
        <taxon>Pseudomonadati</taxon>
        <taxon>Pseudomonadota</taxon>
        <taxon>Gammaproteobacteria</taxon>
        <taxon>Chromatiales</taxon>
        <taxon>Sedimenticolaceae</taxon>
        <taxon>Candidatus Thiodiazotropha</taxon>
    </lineage>
</organism>
<dbReference type="GO" id="GO:0031119">
    <property type="term" value="P:tRNA pseudouridine synthesis"/>
    <property type="evidence" value="ECO:0007669"/>
    <property type="project" value="UniProtKB-UniRule"/>
</dbReference>
<evidence type="ECO:0000256" key="3">
    <source>
        <dbReference type="ARBA" id="ARBA00023235"/>
    </source>
</evidence>
<dbReference type="InterPro" id="IPR043165">
    <property type="entry name" value="TruD_insert_sf"/>
</dbReference>
<comment type="function">
    <text evidence="4">Responsible for synthesis of pseudouridine from uracil-13 in transfer RNAs.</text>
</comment>
<accession>A0A944M6N6</accession>
<dbReference type="InterPro" id="IPR020103">
    <property type="entry name" value="PsdUridine_synth_cat_dom_sf"/>
</dbReference>
<feature type="active site" description="Nucleophile" evidence="4">
    <location>
        <position position="74"/>
    </location>
</feature>
<evidence type="ECO:0000256" key="1">
    <source>
        <dbReference type="ARBA" id="ARBA00007953"/>
    </source>
</evidence>
<comment type="catalytic activity">
    <reaction evidence="4">
        <text>uridine(13) in tRNA = pseudouridine(13) in tRNA</text>
        <dbReference type="Rhea" id="RHEA:42540"/>
        <dbReference type="Rhea" id="RHEA-COMP:10105"/>
        <dbReference type="Rhea" id="RHEA-COMP:10106"/>
        <dbReference type="ChEBI" id="CHEBI:65314"/>
        <dbReference type="ChEBI" id="CHEBI:65315"/>
        <dbReference type="EC" id="5.4.99.27"/>
    </reaction>
</comment>
<dbReference type="InterPro" id="IPR020119">
    <property type="entry name" value="PsdUridine_synth_TruD_CS"/>
</dbReference>
<dbReference type="Gene3D" id="3.30.2340.10">
    <property type="entry name" value="TruD, insertion domain"/>
    <property type="match status" value="1"/>
</dbReference>
<dbReference type="InterPro" id="IPR001656">
    <property type="entry name" value="PsdUridine_synth_TruD"/>
</dbReference>
<reference evidence="6 7" key="1">
    <citation type="submission" date="2021-05" db="EMBL/GenBank/DDBJ databases">
        <title>Genetic and Functional Diversity in Clade A Lucinid endosymbionts from the Bahamas.</title>
        <authorList>
            <person name="Giani N.M."/>
            <person name="Engel A.S."/>
            <person name="Campbell B.J."/>
        </authorList>
    </citation>
    <scope>NUCLEOTIDE SEQUENCE [LARGE SCALE GENOMIC DNA]</scope>
    <source>
        <strain evidence="6">LUC16012Gg_MoonRockCtena</strain>
    </source>
</reference>
<dbReference type="Pfam" id="PF01142">
    <property type="entry name" value="TruD"/>
    <property type="match status" value="2"/>
</dbReference>
<dbReference type="EMBL" id="JAHHGM010000004">
    <property type="protein sequence ID" value="MBT2988446.1"/>
    <property type="molecule type" value="Genomic_DNA"/>
</dbReference>
<evidence type="ECO:0000259" key="5">
    <source>
        <dbReference type="PROSITE" id="PS50984"/>
    </source>
</evidence>
<dbReference type="InterPro" id="IPR011760">
    <property type="entry name" value="PsdUridine_synth_TruD_insert"/>
</dbReference>
<gene>
    <name evidence="4 6" type="primary">truD</name>
    <name evidence="6" type="ORF">KME65_05735</name>
</gene>
<evidence type="ECO:0000313" key="6">
    <source>
        <dbReference type="EMBL" id="MBT2988446.1"/>
    </source>
</evidence>
<dbReference type="NCBIfam" id="NF002153">
    <property type="entry name" value="PRK00984.1-2"/>
    <property type="match status" value="1"/>
</dbReference>
<dbReference type="EC" id="5.4.99.27" evidence="4"/>
<sequence>MPRAFGPPLGNGVIRAAPDDFQVDEVLGFPADGDGEHLLLHIRKRETNTHWLAGQLARHAGIPPKDVSYAGMKDRHAVTTQWFSLRMAGRQQPDWGGLESDLIQILAVHRHRRKLRRGSLRGNSFRLRIRELQADRVQLEHRLARLRESGMPNYFGEQRFGHDYGNLAQAERLFLPGRVRMERQLRGLVISAVRAQLFNQVLAERIIQGNWNSPLNGDYFSLDGSRSGFGDDREQNEELSRRCRLQDIHPSGPLWGRGRPLVNGEAAALEVRVLRPFESWRNGLEHVGLEQERRPLRVSLKDLTWLFHGDDCLELCFYLPAGCFATVLLRELVECHSAAAIGKG</sequence>
<dbReference type="GO" id="GO:0003723">
    <property type="term" value="F:RNA binding"/>
    <property type="evidence" value="ECO:0007669"/>
    <property type="project" value="InterPro"/>
</dbReference>